<evidence type="ECO:0008006" key="3">
    <source>
        <dbReference type="Google" id="ProtNLM"/>
    </source>
</evidence>
<evidence type="ECO:0000313" key="2">
    <source>
        <dbReference type="Proteomes" id="UP000013520"/>
    </source>
</evidence>
<sequence>MRPSLVFSLFIAGETLGRYRASIYSQIVEQWLKPSEREQVVQLEKSTARRSLEIIGWLLLNGSKNDIDYDREELHGDLGKIFARELDIAKLAAENLAEQCIRYWQEAGMLEYLAFGTQGVYTFVHLTLGEYASARYLAALDYAEINDWLQRNFRYPHWRETILLAFGAGAVEPIVKQLLCQEDLNDLVTIGPTTLAADVLAEADSAPLSLTRMVLETLIERLKSSVPIVAYESAHAAVNIVANDCYYVASVIQPLFTHEQEWTRLAVRLSLACGDEYVDVNVLKRVLSSKPPKTKDVKSWNEHVANPILSVLYPVCLLILNGSGAMKAAC</sequence>
<dbReference type="AlphaFoldDB" id="R4KNI0"/>
<organism evidence="1 2">
    <name type="scientific">Desulfoscipio gibsoniae DSM 7213</name>
    <dbReference type="NCBI Taxonomy" id="767817"/>
    <lineage>
        <taxon>Bacteria</taxon>
        <taxon>Bacillati</taxon>
        <taxon>Bacillota</taxon>
        <taxon>Clostridia</taxon>
        <taxon>Eubacteriales</taxon>
        <taxon>Desulfallaceae</taxon>
        <taxon>Desulfoscipio</taxon>
    </lineage>
</organism>
<gene>
    <name evidence="1" type="ORF">Desgi_1724</name>
</gene>
<keyword evidence="2" id="KW-1185">Reference proteome</keyword>
<proteinExistence type="predicted"/>
<name>R4KNI0_9FIRM</name>
<dbReference type="eggNOG" id="COG5635">
    <property type="taxonomic scope" value="Bacteria"/>
</dbReference>
<protein>
    <recommendedName>
        <fullName evidence="3">HEAT repeat domain-containing protein</fullName>
    </recommendedName>
</protein>
<dbReference type="STRING" id="767817.Desgi_1724"/>
<accession>R4KNI0</accession>
<evidence type="ECO:0000313" key="1">
    <source>
        <dbReference type="EMBL" id="AGL01186.1"/>
    </source>
</evidence>
<dbReference type="KEGG" id="dgi:Desgi_1724"/>
<reference evidence="1 2" key="1">
    <citation type="submission" date="2012-01" db="EMBL/GenBank/DDBJ databases">
        <title>Complete sequence of Desulfotomaculum gibsoniae DSM 7213.</title>
        <authorList>
            <consortium name="US DOE Joint Genome Institute"/>
            <person name="Lucas S."/>
            <person name="Han J."/>
            <person name="Lapidus A."/>
            <person name="Cheng J.-F."/>
            <person name="Goodwin L."/>
            <person name="Pitluck S."/>
            <person name="Peters L."/>
            <person name="Ovchinnikova G."/>
            <person name="Teshima H."/>
            <person name="Detter J.C."/>
            <person name="Han C."/>
            <person name="Tapia R."/>
            <person name="Land M."/>
            <person name="Hauser L."/>
            <person name="Kyrpides N."/>
            <person name="Ivanova N."/>
            <person name="Pagani I."/>
            <person name="Parshina S."/>
            <person name="Plugge C."/>
            <person name="Muyzer G."/>
            <person name="Kuever J."/>
            <person name="Ivanova A."/>
            <person name="Nazina T."/>
            <person name="Klenk H.-P."/>
            <person name="Brambilla E."/>
            <person name="Spring S."/>
            <person name="Stams A.F."/>
            <person name="Woyke T."/>
        </authorList>
    </citation>
    <scope>NUCLEOTIDE SEQUENCE [LARGE SCALE GENOMIC DNA]</scope>
    <source>
        <strain evidence="1 2">DSM 7213</strain>
    </source>
</reference>
<dbReference type="EMBL" id="CP003273">
    <property type="protein sequence ID" value="AGL01186.1"/>
    <property type="molecule type" value="Genomic_DNA"/>
</dbReference>
<dbReference type="Proteomes" id="UP000013520">
    <property type="component" value="Chromosome"/>
</dbReference>
<dbReference type="HOGENOM" id="CLU_841259_0_0_9"/>